<sequence length="78" mass="8132">MRLRAALRNLRVLFGSWACLAAAMAVPKTTVTNFVYGSHPTTTHGLAAKAARAAGVPVERLLGRPVAADRCPACGRSG</sequence>
<dbReference type="EMBL" id="CP012673">
    <property type="protein sequence ID" value="AUX43440.1"/>
    <property type="molecule type" value="Genomic_DNA"/>
</dbReference>
<accession>A0A2L0EVW2</accession>
<gene>
    <name evidence="2" type="ORF">SOCE26_048880</name>
</gene>
<keyword evidence="1" id="KW-0732">Signal</keyword>
<feature type="chain" id="PRO_5014882096" description="HTH cro/C1-type domain-containing protein" evidence="1">
    <location>
        <begin position="22"/>
        <end position="78"/>
    </location>
</feature>
<evidence type="ECO:0000256" key="1">
    <source>
        <dbReference type="SAM" id="SignalP"/>
    </source>
</evidence>
<dbReference type="AlphaFoldDB" id="A0A2L0EVW2"/>
<evidence type="ECO:0000313" key="3">
    <source>
        <dbReference type="Proteomes" id="UP000238348"/>
    </source>
</evidence>
<feature type="signal peptide" evidence="1">
    <location>
        <begin position="1"/>
        <end position="21"/>
    </location>
</feature>
<dbReference type="Proteomes" id="UP000238348">
    <property type="component" value="Chromosome"/>
</dbReference>
<name>A0A2L0EVW2_SORCE</name>
<organism evidence="2 3">
    <name type="scientific">Sorangium cellulosum</name>
    <name type="common">Polyangium cellulosum</name>
    <dbReference type="NCBI Taxonomy" id="56"/>
    <lineage>
        <taxon>Bacteria</taxon>
        <taxon>Pseudomonadati</taxon>
        <taxon>Myxococcota</taxon>
        <taxon>Polyangia</taxon>
        <taxon>Polyangiales</taxon>
        <taxon>Polyangiaceae</taxon>
        <taxon>Sorangium</taxon>
    </lineage>
</organism>
<proteinExistence type="predicted"/>
<reference evidence="2 3" key="1">
    <citation type="submission" date="2015-09" db="EMBL/GenBank/DDBJ databases">
        <title>Sorangium comparison.</title>
        <authorList>
            <person name="Zaburannyi N."/>
            <person name="Bunk B."/>
            <person name="Overmann J."/>
            <person name="Mueller R."/>
        </authorList>
    </citation>
    <scope>NUCLEOTIDE SEQUENCE [LARGE SCALE GENOMIC DNA]</scope>
    <source>
        <strain evidence="2 3">So ce26</strain>
    </source>
</reference>
<evidence type="ECO:0008006" key="4">
    <source>
        <dbReference type="Google" id="ProtNLM"/>
    </source>
</evidence>
<protein>
    <recommendedName>
        <fullName evidence="4">HTH cro/C1-type domain-containing protein</fullName>
    </recommendedName>
</protein>
<evidence type="ECO:0000313" key="2">
    <source>
        <dbReference type="EMBL" id="AUX43440.1"/>
    </source>
</evidence>